<evidence type="ECO:0000313" key="2">
    <source>
        <dbReference type="Proteomes" id="UP000234343"/>
    </source>
</evidence>
<accession>A0A2H5FGF0</accession>
<dbReference type="Proteomes" id="UP000234343">
    <property type="component" value="Chromosome"/>
</dbReference>
<dbReference type="EMBL" id="CP025491">
    <property type="protein sequence ID" value="AUH70628.1"/>
    <property type="molecule type" value="Genomic_DNA"/>
</dbReference>
<protein>
    <submittedName>
        <fullName evidence="1">Uncharacterized protein</fullName>
    </submittedName>
</protein>
<gene>
    <name evidence="1" type="ORF">CAB17_00115</name>
</gene>
<evidence type="ECO:0000313" key="1">
    <source>
        <dbReference type="EMBL" id="AUH70628.1"/>
    </source>
</evidence>
<sequence length="76" mass="9179">MFDVKPLLLLNELNIFILAHKEVWLKWQGPDYEFWLNMRENPVSGLHQRPEEIDSRERFGYWEGDTIEFKGNKSNL</sequence>
<keyword evidence="2" id="KW-1185">Reference proteome</keyword>
<dbReference type="KEGG" id="lsh:CAB17_00115"/>
<name>A0A2H5FGF0_9GAMM</name>
<proteinExistence type="predicted"/>
<organism evidence="1 2">
    <name type="scientific">Legionella sainthelensi</name>
    <dbReference type="NCBI Taxonomy" id="28087"/>
    <lineage>
        <taxon>Bacteria</taxon>
        <taxon>Pseudomonadati</taxon>
        <taxon>Pseudomonadota</taxon>
        <taxon>Gammaproteobacteria</taxon>
        <taxon>Legionellales</taxon>
        <taxon>Legionellaceae</taxon>
        <taxon>Legionella</taxon>
    </lineage>
</organism>
<dbReference type="AlphaFoldDB" id="A0A2H5FGF0"/>
<reference evidence="1 2" key="1">
    <citation type="submission" date="2017-12" db="EMBL/GenBank/DDBJ databases">
        <title>Legionella sainthelensi LA01-117, whole genome sequence of a clinical isolate from New Zealand.</title>
        <authorList>
            <person name="Cree S.L."/>
            <person name="Slow S."/>
            <person name="Kennedy M.A."/>
            <person name="Murdoch D.R."/>
            <person name="Biggs P.J."/>
            <person name="Anderson T."/>
        </authorList>
    </citation>
    <scope>NUCLEOTIDE SEQUENCE [LARGE SCALE GENOMIC DNA]</scope>
    <source>
        <strain evidence="1 2">LA01-117</strain>
    </source>
</reference>